<dbReference type="GO" id="GO:0016301">
    <property type="term" value="F:kinase activity"/>
    <property type="evidence" value="ECO:0007669"/>
    <property type="project" value="UniProtKB-KW"/>
</dbReference>
<reference evidence="5 6" key="1">
    <citation type="submission" date="2018-08" db="EMBL/GenBank/DDBJ databases">
        <title>Genome analysis of the thermophilic bacterium of the candidate phylum Aminicenantes from deep subsurface aquifer revealed its physiology and ecological role.</title>
        <authorList>
            <person name="Kadnikov V.V."/>
            <person name="Mardanov A.V."/>
            <person name="Beletsky A.V."/>
            <person name="Karnachuk O.V."/>
            <person name="Ravin N.V."/>
        </authorList>
    </citation>
    <scope>NUCLEOTIDE SEQUENCE [LARGE SCALE GENOMIC DNA]</scope>
    <source>
        <strain evidence="5">BY38</strain>
    </source>
</reference>
<keyword evidence="2" id="KW-0808">Transferase</keyword>
<evidence type="ECO:0000256" key="2">
    <source>
        <dbReference type="ARBA" id="ARBA00022679"/>
    </source>
</evidence>
<dbReference type="SUPFAM" id="SSF53613">
    <property type="entry name" value="Ribokinase-like"/>
    <property type="match status" value="1"/>
</dbReference>
<comment type="similarity">
    <text evidence="1">Belongs to the carbohydrate kinase PfkB family.</text>
</comment>
<name>A0A3E2BKK8_9BACT</name>
<dbReference type="PANTHER" id="PTHR43085">
    <property type="entry name" value="HEXOKINASE FAMILY MEMBER"/>
    <property type="match status" value="1"/>
</dbReference>
<comment type="caution">
    <text evidence="5">The sequence shown here is derived from an EMBL/GenBank/DDBJ whole genome shotgun (WGS) entry which is preliminary data.</text>
</comment>
<dbReference type="InterPro" id="IPR002173">
    <property type="entry name" value="Carboh/pur_kinase_PfkB_CS"/>
</dbReference>
<evidence type="ECO:0000256" key="1">
    <source>
        <dbReference type="ARBA" id="ARBA00010688"/>
    </source>
</evidence>
<accession>A0A3E2BKK8</accession>
<dbReference type="PROSITE" id="PS00584">
    <property type="entry name" value="PFKB_KINASES_2"/>
    <property type="match status" value="1"/>
</dbReference>
<evidence type="ECO:0000256" key="3">
    <source>
        <dbReference type="ARBA" id="ARBA00022777"/>
    </source>
</evidence>
<dbReference type="Pfam" id="PF00294">
    <property type="entry name" value="PfkB"/>
    <property type="match status" value="1"/>
</dbReference>
<evidence type="ECO:0000313" key="6">
    <source>
        <dbReference type="Proteomes" id="UP000257323"/>
    </source>
</evidence>
<evidence type="ECO:0000313" key="5">
    <source>
        <dbReference type="EMBL" id="RFT15275.1"/>
    </source>
</evidence>
<dbReference type="Proteomes" id="UP000257323">
    <property type="component" value="Unassembled WGS sequence"/>
</dbReference>
<proteinExistence type="inferred from homology"/>
<sequence>MKTKEKGPVTVVAIGEILWDIFPDDKRIGGAPANFVYYANKLGEKAVLMSRVGQDSLGRQAISACQSAGLITDFIQKDLIHPTGKVRVELDEKGVPRFEIEATSAWDFLEENESFPSLAQAARAVCFGTLAQRNEKSRNTIKNLLDMVGPDCLKVLDLNLRSPFYDLQIIDSSLRRADVLKLNSDELKILSGLYSLKGNETELIRALLDKFSLQYVALTRGSEGSLIVSKDRESGHPGYLVNAVDTVGAGDAFTAALVCGLLRNEDLDEISKLANQLASFVCTKKGAWVNIADLARPVC</sequence>
<evidence type="ECO:0000259" key="4">
    <source>
        <dbReference type="Pfam" id="PF00294"/>
    </source>
</evidence>
<dbReference type="CDD" id="cd01167">
    <property type="entry name" value="bac_FRK"/>
    <property type="match status" value="1"/>
</dbReference>
<dbReference type="InterPro" id="IPR050306">
    <property type="entry name" value="PfkB_Carbo_kinase"/>
</dbReference>
<dbReference type="Gene3D" id="3.40.1190.20">
    <property type="match status" value="1"/>
</dbReference>
<protein>
    <submittedName>
        <fullName evidence="5">Fructokinase</fullName>
    </submittedName>
</protein>
<dbReference type="InterPro" id="IPR011611">
    <property type="entry name" value="PfkB_dom"/>
</dbReference>
<gene>
    <name evidence="5" type="ORF">OP8BY_0570</name>
</gene>
<dbReference type="InterPro" id="IPR029056">
    <property type="entry name" value="Ribokinase-like"/>
</dbReference>
<organism evidence="5 6">
    <name type="scientific">Candidatus Saccharicenans subterraneus</name>
    <dbReference type="NCBI Taxonomy" id="2508984"/>
    <lineage>
        <taxon>Bacteria</taxon>
        <taxon>Candidatus Aminicenantota</taxon>
        <taxon>Candidatus Aminicenantia</taxon>
        <taxon>Candidatus Aminicenantales</taxon>
        <taxon>Candidatus Saccharicenantaceae</taxon>
        <taxon>Candidatus Saccharicenans</taxon>
    </lineage>
</organism>
<dbReference type="PANTHER" id="PTHR43085:SF57">
    <property type="entry name" value="CARBOHYDRATE KINASE PFKB DOMAIN-CONTAINING PROTEIN"/>
    <property type="match status" value="1"/>
</dbReference>
<feature type="domain" description="Carbohydrate kinase PfkB" evidence="4">
    <location>
        <begin position="26"/>
        <end position="287"/>
    </location>
</feature>
<keyword evidence="3 5" id="KW-0418">Kinase</keyword>
<dbReference type="EMBL" id="QUAH01000011">
    <property type="protein sequence ID" value="RFT15275.1"/>
    <property type="molecule type" value="Genomic_DNA"/>
</dbReference>
<dbReference type="AlphaFoldDB" id="A0A3E2BKK8"/>